<evidence type="ECO:0000256" key="1">
    <source>
        <dbReference type="SAM" id="MobiDB-lite"/>
    </source>
</evidence>
<accession>A0A7W8M746</accession>
<feature type="compositionally biased region" description="Basic and acidic residues" evidence="1">
    <location>
        <begin position="219"/>
        <end position="231"/>
    </location>
</feature>
<protein>
    <submittedName>
        <fullName evidence="2">Uncharacterized protein</fullName>
    </submittedName>
</protein>
<comment type="caution">
    <text evidence="2">The sequence shown here is derived from an EMBL/GenBank/DDBJ whole genome shotgun (WGS) entry which is preliminary data.</text>
</comment>
<evidence type="ECO:0000313" key="2">
    <source>
        <dbReference type="EMBL" id="MBB5266287.1"/>
    </source>
</evidence>
<gene>
    <name evidence="2" type="ORF">HNP82_003444</name>
</gene>
<dbReference type="EMBL" id="JACHFW010000025">
    <property type="protein sequence ID" value="MBB5266287.1"/>
    <property type="molecule type" value="Genomic_DNA"/>
</dbReference>
<sequence>MEIRPLTLSEQKYTYAQSTQISGQTGNIGHLRGDFAHSGYGFYTTWFDNRAQWKTDEFKSGLDAVINGLREDKMPLHNRYDMADFCRQHKESAFPGNYCMEYGFRVDTEKHAFLLRCNPSKGDYNFYCFCYVKDWLDRHIGKAGQGIRFIDPHYKELFRIPDGGKIVITTSWGEKMERTCRFIDEYHTEIGGNLYHICEFAERMAHNGATYEPKQTDALPRKEAKHKDYER</sequence>
<keyword evidence="3" id="KW-1185">Reference proteome</keyword>
<proteinExistence type="predicted"/>
<evidence type="ECO:0000313" key="3">
    <source>
        <dbReference type="Proteomes" id="UP000543642"/>
    </source>
</evidence>
<reference evidence="2 3" key="1">
    <citation type="submission" date="2020-08" db="EMBL/GenBank/DDBJ databases">
        <title>Genomic Encyclopedia of Type Strains, Phase IV (KMG-IV): sequencing the most valuable type-strain genomes for metagenomic binning, comparative biology and taxonomic classification.</title>
        <authorList>
            <person name="Goeker M."/>
        </authorList>
    </citation>
    <scope>NUCLEOTIDE SEQUENCE [LARGE SCALE GENOMIC DNA]</scope>
    <source>
        <strain evidence="2 3">DSM 106146</strain>
    </source>
</reference>
<dbReference type="Proteomes" id="UP000543642">
    <property type="component" value="Unassembled WGS sequence"/>
</dbReference>
<dbReference type="RefSeq" id="WP_183776654.1">
    <property type="nucleotide sequence ID" value="NZ_JACHFW010000025.1"/>
</dbReference>
<feature type="region of interest" description="Disordered" evidence="1">
    <location>
        <begin position="211"/>
        <end position="231"/>
    </location>
</feature>
<organism evidence="2 3">
    <name type="scientific">Catenibacillus scindens</name>
    <dbReference type="NCBI Taxonomy" id="673271"/>
    <lineage>
        <taxon>Bacteria</taxon>
        <taxon>Bacillati</taxon>
        <taxon>Bacillota</taxon>
        <taxon>Clostridia</taxon>
        <taxon>Lachnospirales</taxon>
        <taxon>Lachnospiraceae</taxon>
        <taxon>Catenibacillus</taxon>
    </lineage>
</organism>
<name>A0A7W8M746_9FIRM</name>
<dbReference type="AlphaFoldDB" id="A0A7W8M746"/>